<dbReference type="AlphaFoldDB" id="A0A1I0BH08"/>
<proteinExistence type="predicted"/>
<evidence type="ECO:0000313" key="1">
    <source>
        <dbReference type="EMBL" id="SET06254.1"/>
    </source>
</evidence>
<gene>
    <name evidence="1" type="ORF">SAMN04489758_101123</name>
</gene>
<dbReference type="RefSeq" id="WP_092351420.1">
    <property type="nucleotide sequence ID" value="NZ_FOIN01000001.1"/>
</dbReference>
<dbReference type="Proteomes" id="UP000198558">
    <property type="component" value="Unassembled WGS sequence"/>
</dbReference>
<sequence>MEETTILLKLKKIKATLEESCLDTNDVNWLIAKQEEKIMLSKVSNPSEKKALKKRLSFLNKLRKGDRPILGYADIQNINNHDYVCFSDRIKLFCLYKNDNSLPFLKNAEDENIKKLNYPEISRIISNDRKNIAELVYKDVTTAVKLNKSKEYEKIIRCTFDGSNFYNLNFIKEIFEILGANELKIEYDTYKILYLTDTLTGNFALLMPLTNPTNQNDAVFLKKER</sequence>
<keyword evidence="2" id="KW-1185">Reference proteome</keyword>
<dbReference type="GeneID" id="78287167"/>
<accession>A0A1I0BH08</accession>
<evidence type="ECO:0000313" key="2">
    <source>
        <dbReference type="Proteomes" id="UP000198558"/>
    </source>
</evidence>
<organism evidence="1 2">
    <name type="scientific">Thomasclavelia cocleata</name>
    <dbReference type="NCBI Taxonomy" id="69824"/>
    <lineage>
        <taxon>Bacteria</taxon>
        <taxon>Bacillati</taxon>
        <taxon>Bacillota</taxon>
        <taxon>Erysipelotrichia</taxon>
        <taxon>Erysipelotrichales</taxon>
        <taxon>Coprobacillaceae</taxon>
        <taxon>Thomasclavelia</taxon>
    </lineage>
</organism>
<dbReference type="EMBL" id="FOIN01000001">
    <property type="protein sequence ID" value="SET06254.1"/>
    <property type="molecule type" value="Genomic_DNA"/>
</dbReference>
<reference evidence="2" key="1">
    <citation type="submission" date="2016-10" db="EMBL/GenBank/DDBJ databases">
        <authorList>
            <person name="Varghese N."/>
            <person name="Submissions S."/>
        </authorList>
    </citation>
    <scope>NUCLEOTIDE SEQUENCE [LARGE SCALE GENOMIC DNA]</scope>
    <source>
        <strain evidence="2">DSM 1551</strain>
    </source>
</reference>
<protein>
    <submittedName>
        <fullName evidence="1">Uncharacterized protein</fullName>
    </submittedName>
</protein>
<name>A0A1I0BH08_9FIRM</name>